<proteinExistence type="predicted"/>
<name>D7VKU1_SPHSI</name>
<dbReference type="eggNOG" id="COG3637">
    <property type="taxonomic scope" value="Bacteria"/>
</dbReference>
<protein>
    <recommendedName>
        <fullName evidence="4">Outer membrane protein beta-barrel domain-containing protein</fullName>
    </recommendedName>
</protein>
<feature type="signal peptide" evidence="1">
    <location>
        <begin position="1"/>
        <end position="23"/>
    </location>
</feature>
<dbReference type="AlphaFoldDB" id="D7VKU1"/>
<evidence type="ECO:0000256" key="1">
    <source>
        <dbReference type="SAM" id="SignalP"/>
    </source>
</evidence>
<reference evidence="2" key="1">
    <citation type="submission" date="2010-07" db="EMBL/GenBank/DDBJ databases">
        <authorList>
            <person name="Muzny D."/>
            <person name="Qin X."/>
            <person name="Buhay C."/>
            <person name="Dugan-Rocha S."/>
            <person name="Ding Y."/>
            <person name="Chen G."/>
            <person name="Hawes A."/>
            <person name="Holder M."/>
            <person name="Jhangiani S."/>
            <person name="Johnson A."/>
            <person name="Khan Z."/>
            <person name="Li Z."/>
            <person name="Liu W."/>
            <person name="Liu X."/>
            <person name="Perez L."/>
            <person name="Shen H."/>
            <person name="Wang Q."/>
            <person name="Watt J."/>
            <person name="Xi L."/>
            <person name="Xin Y."/>
            <person name="Zhou J."/>
            <person name="Deng J."/>
            <person name="Jiang H."/>
            <person name="Liu Y."/>
            <person name="Qu J."/>
            <person name="Song X.-Z."/>
            <person name="Zhang L."/>
            <person name="Villasana D."/>
            <person name="Johnson A."/>
            <person name="Liu J."/>
            <person name="Liyanage D."/>
            <person name="Lorensuhewa L."/>
            <person name="Robinson T."/>
            <person name="Song A."/>
            <person name="Song B.-B."/>
            <person name="Dinh H."/>
            <person name="Thornton R."/>
            <person name="Coyle M."/>
            <person name="Francisco L."/>
            <person name="Jackson L."/>
            <person name="Javaid M."/>
            <person name="Korchina V."/>
            <person name="Kovar C."/>
            <person name="Mata R."/>
            <person name="Mathew T."/>
            <person name="Ngo R."/>
            <person name="Nguyen L."/>
            <person name="Nguyen N."/>
            <person name="Okwuonu G."/>
            <person name="Ongeri F."/>
            <person name="Pham C."/>
            <person name="Simmons D."/>
            <person name="Wilczek-Boney K."/>
            <person name="Hale W."/>
            <person name="Jakkamsetti A."/>
            <person name="Pham P."/>
            <person name="Ruth R."/>
            <person name="San Lucas F."/>
            <person name="Warren J."/>
            <person name="Zhang J."/>
            <person name="Zhao Z."/>
            <person name="Zhou C."/>
            <person name="Zhu D."/>
            <person name="Lee S."/>
            <person name="Bess C."/>
            <person name="Blankenburg K."/>
            <person name="Forbes L."/>
            <person name="Fu Q."/>
            <person name="Gubbala S."/>
            <person name="Hirani K."/>
            <person name="Jayaseelan J.C."/>
            <person name="Lara F."/>
            <person name="Munidasa M."/>
            <person name="Palculict T."/>
            <person name="Patil S."/>
            <person name="Pu L.-L."/>
            <person name="Saada N."/>
            <person name="Tang L."/>
            <person name="Weissenberger G."/>
            <person name="Zhu Y."/>
            <person name="Hemphill L."/>
            <person name="Shang Y."/>
            <person name="Youmans B."/>
            <person name="Ayvaz T."/>
            <person name="Ross M."/>
            <person name="Santibanez J."/>
            <person name="Aqrawi P."/>
            <person name="Gross S."/>
            <person name="Joshi V."/>
            <person name="Fowler G."/>
            <person name="Nazareth L."/>
            <person name="Reid J."/>
            <person name="Worley K."/>
            <person name="Petrosino J."/>
            <person name="Highlander S."/>
            <person name="Gibbs R."/>
        </authorList>
    </citation>
    <scope>NUCLEOTIDE SEQUENCE [LARGE SCALE GENOMIC DNA]</scope>
    <source>
        <strain evidence="2">ATCC 33861</strain>
    </source>
</reference>
<sequence>MKKVYLSALIIGILTLFAIDAKAQLTSDHAIGGRFGSAQGITYRYTMREDRAIEGIVSIQSNSTSRRFRVVGLYEFHKPLTGDFTWYYGFGGSVGGYTRKPYTDGNGNRFSRSSEAIISVDGIVGIEYSIPNAPVSISLDVKPYLDFIQSSSLKLIDPIGFSIRYKF</sequence>
<feature type="chain" id="PRO_5003107344" description="Outer membrane protein beta-barrel domain-containing protein" evidence="1">
    <location>
        <begin position="24"/>
        <end position="167"/>
    </location>
</feature>
<dbReference type="EMBL" id="ACHA02000005">
    <property type="protein sequence ID" value="EFK58893.1"/>
    <property type="molecule type" value="Genomic_DNA"/>
</dbReference>
<keyword evidence="3" id="KW-1185">Reference proteome</keyword>
<evidence type="ECO:0008006" key="4">
    <source>
        <dbReference type="Google" id="ProtNLM"/>
    </source>
</evidence>
<dbReference type="RefSeq" id="WP_002999502.1">
    <property type="nucleotide sequence ID" value="NZ_GL379772.1"/>
</dbReference>
<dbReference type="Proteomes" id="UP000006258">
    <property type="component" value="Unassembled WGS sequence"/>
</dbReference>
<dbReference type="GeneID" id="95429781"/>
<evidence type="ECO:0000313" key="3">
    <source>
        <dbReference type="Proteomes" id="UP000006258"/>
    </source>
</evidence>
<evidence type="ECO:0000313" key="2">
    <source>
        <dbReference type="EMBL" id="EFK58893.1"/>
    </source>
</evidence>
<dbReference type="STRING" id="525373.HMPREF0766_11610"/>
<keyword evidence="1" id="KW-0732">Signal</keyword>
<comment type="caution">
    <text evidence="2">The sequence shown here is derived from an EMBL/GenBank/DDBJ whole genome shotgun (WGS) entry which is preliminary data.</text>
</comment>
<dbReference type="OrthoDB" id="978645at2"/>
<dbReference type="HOGENOM" id="CLU_133768_1_0_10"/>
<gene>
    <name evidence="2" type="ORF">HMPREF0766_11610</name>
</gene>
<organism evidence="2 3">
    <name type="scientific">Sphingobacterium spiritivorum ATCC 33861</name>
    <dbReference type="NCBI Taxonomy" id="525373"/>
    <lineage>
        <taxon>Bacteria</taxon>
        <taxon>Pseudomonadati</taxon>
        <taxon>Bacteroidota</taxon>
        <taxon>Sphingobacteriia</taxon>
        <taxon>Sphingobacteriales</taxon>
        <taxon>Sphingobacteriaceae</taxon>
        <taxon>Sphingobacterium</taxon>
    </lineage>
</organism>
<accession>D7VKU1</accession>